<dbReference type="PANTHER" id="PTHR42905:SF16">
    <property type="entry name" value="CARBOXYPHOSPHONOENOLPYRUVATE PHOSPHONOMUTASE-LIKE PROTEIN (AFU_ORTHOLOGUE AFUA_5G07230)"/>
    <property type="match status" value="1"/>
</dbReference>
<dbReference type="EMBL" id="BMKQ01000001">
    <property type="protein sequence ID" value="GGF53984.1"/>
    <property type="molecule type" value="Genomic_DNA"/>
</dbReference>
<comment type="caution">
    <text evidence="1">The sequence shown here is derived from an EMBL/GenBank/DDBJ whole genome shotgun (WGS) entry which is preliminary data.</text>
</comment>
<gene>
    <name evidence="1" type="ORF">GCM10011519_29880</name>
</gene>
<dbReference type="Proteomes" id="UP000649179">
    <property type="component" value="Unassembled WGS sequence"/>
</dbReference>
<evidence type="ECO:0000313" key="2">
    <source>
        <dbReference type="Proteomes" id="UP000649179"/>
    </source>
</evidence>
<dbReference type="PANTHER" id="PTHR42905">
    <property type="entry name" value="PHOSPHOENOLPYRUVATE CARBOXYLASE"/>
    <property type="match status" value="1"/>
</dbReference>
<protein>
    <submittedName>
        <fullName evidence="1">PEP phosphonomutase and related enzymes</fullName>
    </submittedName>
</protein>
<accession>A0A917BPI6</accession>
<evidence type="ECO:0000313" key="1">
    <source>
        <dbReference type="EMBL" id="GGF53984.1"/>
    </source>
</evidence>
<dbReference type="SUPFAM" id="SSF51621">
    <property type="entry name" value="Phosphoenolpyruvate/pyruvate domain"/>
    <property type="match status" value="1"/>
</dbReference>
<dbReference type="InterPro" id="IPR040442">
    <property type="entry name" value="Pyrv_kinase-like_dom_sf"/>
</dbReference>
<dbReference type="InterPro" id="IPR039556">
    <property type="entry name" value="ICL/PEPM"/>
</dbReference>
<dbReference type="Gene3D" id="3.20.20.60">
    <property type="entry name" value="Phosphoenolpyruvate-binding domains"/>
    <property type="match status" value="1"/>
</dbReference>
<dbReference type="InterPro" id="IPR015813">
    <property type="entry name" value="Pyrv/PenolPyrv_kinase-like_dom"/>
</dbReference>
<dbReference type="Pfam" id="PF13714">
    <property type="entry name" value="PEP_mutase"/>
    <property type="match status" value="1"/>
</dbReference>
<dbReference type="AlphaFoldDB" id="A0A917BPI6"/>
<organism evidence="1 2">
    <name type="scientific">Marmoricola endophyticus</name>
    <dbReference type="NCBI Taxonomy" id="2040280"/>
    <lineage>
        <taxon>Bacteria</taxon>
        <taxon>Bacillati</taxon>
        <taxon>Actinomycetota</taxon>
        <taxon>Actinomycetes</taxon>
        <taxon>Propionibacteriales</taxon>
        <taxon>Nocardioidaceae</taxon>
        <taxon>Marmoricola</taxon>
    </lineage>
</organism>
<reference evidence="1" key="2">
    <citation type="submission" date="2020-09" db="EMBL/GenBank/DDBJ databases">
        <authorList>
            <person name="Sun Q."/>
            <person name="Zhou Y."/>
        </authorList>
    </citation>
    <scope>NUCLEOTIDE SEQUENCE</scope>
    <source>
        <strain evidence="1">CGMCC 1.16067</strain>
    </source>
</reference>
<name>A0A917BPI6_9ACTN</name>
<reference evidence="1" key="1">
    <citation type="journal article" date="2014" name="Int. J. Syst. Evol. Microbiol.">
        <title>Complete genome sequence of Corynebacterium casei LMG S-19264T (=DSM 44701T), isolated from a smear-ripened cheese.</title>
        <authorList>
            <consortium name="US DOE Joint Genome Institute (JGI-PGF)"/>
            <person name="Walter F."/>
            <person name="Albersmeier A."/>
            <person name="Kalinowski J."/>
            <person name="Ruckert C."/>
        </authorList>
    </citation>
    <scope>NUCLEOTIDE SEQUENCE</scope>
    <source>
        <strain evidence="1">CGMCC 1.16067</strain>
    </source>
</reference>
<keyword evidence="2" id="KW-1185">Reference proteome</keyword>
<dbReference type="GO" id="GO:0003824">
    <property type="term" value="F:catalytic activity"/>
    <property type="evidence" value="ECO:0007669"/>
    <property type="project" value="InterPro"/>
</dbReference>
<dbReference type="CDD" id="cd00377">
    <property type="entry name" value="ICL_PEPM"/>
    <property type="match status" value="1"/>
</dbReference>
<proteinExistence type="predicted"/>
<sequence length="264" mass="27952">MLTPSRRVPPDMTDDQLATRARTLADLHARHTPLVLPTVWDAWSARTAVDAGFEALTIGSHPLADSRGAADHEGQSFREVVEAVKPIVAAVDVPVSVDLEAGYGQSPEVLVDGLLEAGGVGLNIEDTVHSEGGRLRSVEEHAAYVAGLRAAAEAAGVPVWINGRTDLFGTVEDRASVLDEAVARLQRLVEAGADSVYPVLIHEDDDLISAVVSALDVPVNITAHPVKHDLARYARLGVGRVSFGPLLQAALTDSMTDMVAGWRA</sequence>